<proteinExistence type="predicted"/>
<evidence type="ECO:0000313" key="1">
    <source>
        <dbReference type="EnsemblMetazoa" id="PPA35165.1"/>
    </source>
</evidence>
<accession>A0A8R1URC8</accession>
<reference evidence="2" key="1">
    <citation type="journal article" date="2008" name="Nat. Genet.">
        <title>The Pristionchus pacificus genome provides a unique perspective on nematode lifestyle and parasitism.</title>
        <authorList>
            <person name="Dieterich C."/>
            <person name="Clifton S.W."/>
            <person name="Schuster L.N."/>
            <person name="Chinwalla A."/>
            <person name="Delehaunty K."/>
            <person name="Dinkelacker I."/>
            <person name="Fulton L."/>
            <person name="Fulton R."/>
            <person name="Godfrey J."/>
            <person name="Minx P."/>
            <person name="Mitreva M."/>
            <person name="Roeseler W."/>
            <person name="Tian H."/>
            <person name="Witte H."/>
            <person name="Yang S.P."/>
            <person name="Wilson R.K."/>
            <person name="Sommer R.J."/>
        </authorList>
    </citation>
    <scope>NUCLEOTIDE SEQUENCE [LARGE SCALE GENOMIC DNA]</scope>
    <source>
        <strain evidence="2">PS312</strain>
    </source>
</reference>
<reference evidence="1" key="2">
    <citation type="submission" date="2022-06" db="UniProtKB">
        <authorList>
            <consortium name="EnsemblMetazoa"/>
        </authorList>
    </citation>
    <scope>IDENTIFICATION</scope>
    <source>
        <strain evidence="1">PS312</strain>
    </source>
</reference>
<dbReference type="Proteomes" id="UP000005239">
    <property type="component" value="Unassembled WGS sequence"/>
</dbReference>
<organism evidence="1 2">
    <name type="scientific">Pristionchus pacificus</name>
    <name type="common">Parasitic nematode worm</name>
    <dbReference type="NCBI Taxonomy" id="54126"/>
    <lineage>
        <taxon>Eukaryota</taxon>
        <taxon>Metazoa</taxon>
        <taxon>Ecdysozoa</taxon>
        <taxon>Nematoda</taxon>
        <taxon>Chromadorea</taxon>
        <taxon>Rhabditida</taxon>
        <taxon>Rhabditina</taxon>
        <taxon>Diplogasteromorpha</taxon>
        <taxon>Diplogasteroidea</taxon>
        <taxon>Neodiplogasteridae</taxon>
        <taxon>Pristionchus</taxon>
    </lineage>
</organism>
<evidence type="ECO:0000313" key="2">
    <source>
        <dbReference type="Proteomes" id="UP000005239"/>
    </source>
</evidence>
<protein>
    <submittedName>
        <fullName evidence="1">Uncharacterized protein</fullName>
    </submittedName>
</protein>
<gene>
    <name evidence="1" type="primary">WBGene00273534</name>
</gene>
<dbReference type="AlphaFoldDB" id="A0A2A6B8W2"/>
<dbReference type="EnsemblMetazoa" id="PPA35165.1">
    <property type="protein sequence ID" value="PPA35165.1"/>
    <property type="gene ID" value="WBGene00273534"/>
</dbReference>
<sequence>ADHRAAAIRCIYAASATNVTTEFARGCGRTRMLKRGGRQFVFNRWTTSTGCGREQEKTRMEARLLESHYIGISRLSSTPRRDKWYLSSNMNSSDLHVRLEQSRPSELWRPEMNWDGSWTIRNVQHQLTLNSQMYDHSAHEYYTSCSFWMYPIKDRPVDFMGRNSDAEELTPIFNESDGSWSLQCANGHWLSCDQFHTRIRLDVGGHFWLEK</sequence>
<name>A0A2A6B8W2_PRIPA</name>
<keyword evidence="2" id="KW-1185">Reference proteome</keyword>
<accession>A0A2A6B8W2</accession>